<dbReference type="AlphaFoldDB" id="A0A9Q9EIN9"/>
<feature type="signal peptide" evidence="2">
    <location>
        <begin position="1"/>
        <end position="22"/>
    </location>
</feature>
<proteinExistence type="predicted"/>
<reference evidence="3" key="1">
    <citation type="submission" date="2022-06" db="EMBL/GenBank/DDBJ databases">
        <title>Complete genome sequences of two strains of the flax pathogen Septoria linicola.</title>
        <authorList>
            <person name="Lapalu N."/>
            <person name="Simon A."/>
            <person name="Demenou B."/>
            <person name="Paumier D."/>
            <person name="Guillot M.-P."/>
            <person name="Gout L."/>
            <person name="Valade R."/>
        </authorList>
    </citation>
    <scope>NUCLEOTIDE SEQUENCE</scope>
    <source>
        <strain evidence="3">SE15195</strain>
    </source>
</reference>
<name>A0A9Q9EIN9_9PEZI</name>
<evidence type="ECO:0000313" key="3">
    <source>
        <dbReference type="EMBL" id="USW51242.1"/>
    </source>
</evidence>
<dbReference type="Proteomes" id="UP001056384">
    <property type="component" value="Chromosome 3"/>
</dbReference>
<dbReference type="EMBL" id="CP099420">
    <property type="protein sequence ID" value="USW51242.1"/>
    <property type="molecule type" value="Genomic_DNA"/>
</dbReference>
<keyword evidence="2" id="KW-0732">Signal</keyword>
<evidence type="ECO:0008006" key="5">
    <source>
        <dbReference type="Google" id="ProtNLM"/>
    </source>
</evidence>
<feature type="chain" id="PRO_5040439986" description="Apple domain-containing protein" evidence="2">
    <location>
        <begin position="23"/>
        <end position="644"/>
    </location>
</feature>
<feature type="compositionally biased region" description="Low complexity" evidence="1">
    <location>
        <begin position="457"/>
        <end position="481"/>
    </location>
</feature>
<organism evidence="3 4">
    <name type="scientific">Septoria linicola</name>
    <dbReference type="NCBI Taxonomy" id="215465"/>
    <lineage>
        <taxon>Eukaryota</taxon>
        <taxon>Fungi</taxon>
        <taxon>Dikarya</taxon>
        <taxon>Ascomycota</taxon>
        <taxon>Pezizomycotina</taxon>
        <taxon>Dothideomycetes</taxon>
        <taxon>Dothideomycetidae</taxon>
        <taxon>Mycosphaerellales</taxon>
        <taxon>Mycosphaerellaceae</taxon>
        <taxon>Septoria</taxon>
    </lineage>
</organism>
<feature type="compositionally biased region" description="Polar residues" evidence="1">
    <location>
        <begin position="446"/>
        <end position="456"/>
    </location>
</feature>
<accession>A0A9Q9EIN9</accession>
<evidence type="ECO:0000256" key="1">
    <source>
        <dbReference type="SAM" id="MobiDB-lite"/>
    </source>
</evidence>
<feature type="region of interest" description="Disordered" evidence="1">
    <location>
        <begin position="446"/>
        <end position="481"/>
    </location>
</feature>
<gene>
    <name evidence="3" type="ORF">Slin15195_G045610</name>
</gene>
<dbReference type="OrthoDB" id="3645242at2759"/>
<evidence type="ECO:0000256" key="2">
    <source>
        <dbReference type="SAM" id="SignalP"/>
    </source>
</evidence>
<sequence length="644" mass="67205">MKSFATITAGLVATTLPRLAFANSIPDIFKTRQAPPPSCNEGSVLCPGCDGRNLTDGQGEKWAISCGYEIEAEDESKVGGVVSTSICLDACDDDNDCFGVTFAPNGSCVTAGGKLKGLSYSPGYTNLARLAALTSTSTSRAGVTATTGSGVTRTVSSVSATPTYSGTSSQCNLDDEDLCPRCSGSVVTDSSGNSYRVLCDTSLESNGSYSPQDWMSPEECLQECDQHDFCTGVTYFGERSCELAKADPETTYDESFTAFLPLETPTTSTAVRMSTSRSQAWNSSLTAPVAGPTASILPINSGCNASAVTCDECDGFQITDKLNGSYTAICGREPMCVTTDQRGQDTQEDCLQKCDQDVTCLGAMWSPDSLFCNLCLRGMELSRVAGALPYVLFAADIDGDEESTTTSAKPTLTITLPTTVSAFQARSITDLPAPFPTESVLSHVASTLSNRPSTRTSTVFSTSDPASSSFSPAPTSSAAPNTTPVICPDSDNHVYLGSSPRDTFAVGCGARFEAAHSSFFSAPNFEACASMCTASCDGVQFGYTSRCGIYTDITFIGAAQSWTVAARITIPGSTGLPATVTSLDVSAIVSATSRLSSLPSSTTGTFVYASPVTSAFVTSRRSNFTAPLQSPSITRSSTGSYSLI</sequence>
<evidence type="ECO:0000313" key="4">
    <source>
        <dbReference type="Proteomes" id="UP001056384"/>
    </source>
</evidence>
<protein>
    <recommendedName>
        <fullName evidence="5">Apple domain-containing protein</fullName>
    </recommendedName>
</protein>
<keyword evidence="4" id="KW-1185">Reference proteome</keyword>